<dbReference type="EMBL" id="CM011689">
    <property type="protein sequence ID" value="TMS09277.1"/>
    <property type="molecule type" value="Genomic_DNA"/>
</dbReference>
<gene>
    <name evidence="1" type="ORF">E3U43_014824</name>
</gene>
<keyword evidence="2" id="KW-1185">Reference proteome</keyword>
<proteinExistence type="predicted"/>
<protein>
    <submittedName>
        <fullName evidence="1">Uncharacterized protein</fullName>
    </submittedName>
</protein>
<sequence length="229" mass="26065">MISKDKTFQASSLHRCDMRCQFLSLSIWDHHTEKTNTRSGDQLTLVRVSQRNVSEEPSTSTEERPSLLKKELHGSLPHLPDHALPYRGTLFAMDPRNGYLDSHYPAPQFFPAFHPPVPIDDRHTQGRYIYEPSPVPPIHVGESNNIACLIKKAAMNSSVRRSAHQSWYYSWVQPPDGKFRVNYTSRFFCATLAAAKLYDRSYSQKVKPLRGIKSDAFCSVMLLVASPSK</sequence>
<accession>A0ACD3QPR3</accession>
<reference evidence="1" key="1">
    <citation type="submission" date="2018-11" db="EMBL/GenBank/DDBJ databases">
        <title>The sequence and de novo assembly of Larimichthys crocea genome using PacBio and Hi-C technologies.</title>
        <authorList>
            <person name="Xu P."/>
            <person name="Chen B."/>
            <person name="Zhou Z."/>
            <person name="Ke Q."/>
            <person name="Wu Y."/>
            <person name="Bai H."/>
            <person name="Pu F."/>
        </authorList>
    </citation>
    <scope>NUCLEOTIDE SEQUENCE</scope>
    <source>
        <tissue evidence="1">Muscle</tissue>
    </source>
</reference>
<evidence type="ECO:0000313" key="1">
    <source>
        <dbReference type="EMBL" id="TMS09277.1"/>
    </source>
</evidence>
<name>A0ACD3QPR3_LARCR</name>
<comment type="caution">
    <text evidence="1">The sequence shown here is derived from an EMBL/GenBank/DDBJ whole genome shotgun (WGS) entry which is preliminary data.</text>
</comment>
<dbReference type="Proteomes" id="UP000793456">
    <property type="component" value="Chromosome XVI"/>
</dbReference>
<evidence type="ECO:0000313" key="2">
    <source>
        <dbReference type="Proteomes" id="UP000793456"/>
    </source>
</evidence>
<organism evidence="1 2">
    <name type="scientific">Larimichthys crocea</name>
    <name type="common">Large yellow croaker</name>
    <name type="synonym">Pseudosciaena crocea</name>
    <dbReference type="NCBI Taxonomy" id="215358"/>
    <lineage>
        <taxon>Eukaryota</taxon>
        <taxon>Metazoa</taxon>
        <taxon>Chordata</taxon>
        <taxon>Craniata</taxon>
        <taxon>Vertebrata</taxon>
        <taxon>Euteleostomi</taxon>
        <taxon>Actinopterygii</taxon>
        <taxon>Neopterygii</taxon>
        <taxon>Teleostei</taxon>
        <taxon>Neoteleostei</taxon>
        <taxon>Acanthomorphata</taxon>
        <taxon>Eupercaria</taxon>
        <taxon>Sciaenidae</taxon>
        <taxon>Larimichthys</taxon>
    </lineage>
</organism>